<evidence type="ECO:0000313" key="3">
    <source>
        <dbReference type="Proteomes" id="UP000800036"/>
    </source>
</evidence>
<evidence type="ECO:0000256" key="1">
    <source>
        <dbReference type="SAM" id="MobiDB-lite"/>
    </source>
</evidence>
<sequence>MSSPSSSQPHTYNAQPQPQQQYYYAPPPQAPPQQPQTALMPHPQHQPSYSAAPQHLTPYDAYANQQHGGVEPLSEQRPSAQSHHSHRSHRSHRSQREKYDEVEKRPSLGDTVVVVWESILGAFSRRR</sequence>
<keyword evidence="3" id="KW-1185">Reference proteome</keyword>
<dbReference type="Proteomes" id="UP000800036">
    <property type="component" value="Unassembled WGS sequence"/>
</dbReference>
<feature type="compositionally biased region" description="Pro residues" evidence="1">
    <location>
        <begin position="25"/>
        <end position="34"/>
    </location>
</feature>
<feature type="compositionally biased region" description="Basic residues" evidence="1">
    <location>
        <begin position="83"/>
        <end position="93"/>
    </location>
</feature>
<protein>
    <submittedName>
        <fullName evidence="2">Uncharacterized protein</fullName>
    </submittedName>
</protein>
<gene>
    <name evidence="2" type="ORF">BU23DRAFT_255769</name>
</gene>
<accession>A0A6A5V6H7</accession>
<feature type="region of interest" description="Disordered" evidence="1">
    <location>
        <begin position="1"/>
        <end position="107"/>
    </location>
</feature>
<feature type="compositionally biased region" description="Low complexity" evidence="1">
    <location>
        <begin position="14"/>
        <end position="24"/>
    </location>
</feature>
<reference evidence="2" key="1">
    <citation type="journal article" date="2020" name="Stud. Mycol.">
        <title>101 Dothideomycetes genomes: a test case for predicting lifestyles and emergence of pathogens.</title>
        <authorList>
            <person name="Haridas S."/>
            <person name="Albert R."/>
            <person name="Binder M."/>
            <person name="Bloem J."/>
            <person name="Labutti K."/>
            <person name="Salamov A."/>
            <person name="Andreopoulos B."/>
            <person name="Baker S."/>
            <person name="Barry K."/>
            <person name="Bills G."/>
            <person name="Bluhm B."/>
            <person name="Cannon C."/>
            <person name="Castanera R."/>
            <person name="Culley D."/>
            <person name="Daum C."/>
            <person name="Ezra D."/>
            <person name="Gonzalez J."/>
            <person name="Henrissat B."/>
            <person name="Kuo A."/>
            <person name="Liang C."/>
            <person name="Lipzen A."/>
            <person name="Lutzoni F."/>
            <person name="Magnuson J."/>
            <person name="Mondo S."/>
            <person name="Nolan M."/>
            <person name="Ohm R."/>
            <person name="Pangilinan J."/>
            <person name="Park H.-J."/>
            <person name="Ramirez L."/>
            <person name="Alfaro M."/>
            <person name="Sun H."/>
            <person name="Tritt A."/>
            <person name="Yoshinaga Y."/>
            <person name="Zwiers L.-H."/>
            <person name="Turgeon B."/>
            <person name="Goodwin S."/>
            <person name="Spatafora J."/>
            <person name="Crous P."/>
            <person name="Grigoriev I."/>
        </authorList>
    </citation>
    <scope>NUCLEOTIDE SEQUENCE</scope>
    <source>
        <strain evidence="2">CBS 107.79</strain>
    </source>
</reference>
<dbReference type="EMBL" id="ML976715">
    <property type="protein sequence ID" value="KAF1968927.1"/>
    <property type="molecule type" value="Genomic_DNA"/>
</dbReference>
<dbReference type="OrthoDB" id="3801072at2759"/>
<proteinExistence type="predicted"/>
<feature type="compositionally biased region" description="Polar residues" evidence="1">
    <location>
        <begin position="1"/>
        <end position="13"/>
    </location>
</feature>
<evidence type="ECO:0000313" key="2">
    <source>
        <dbReference type="EMBL" id="KAF1968927.1"/>
    </source>
</evidence>
<dbReference type="AlphaFoldDB" id="A0A6A5V6H7"/>
<feature type="compositionally biased region" description="Basic and acidic residues" evidence="1">
    <location>
        <begin position="94"/>
        <end position="107"/>
    </location>
</feature>
<organism evidence="2 3">
    <name type="scientific">Bimuria novae-zelandiae CBS 107.79</name>
    <dbReference type="NCBI Taxonomy" id="1447943"/>
    <lineage>
        <taxon>Eukaryota</taxon>
        <taxon>Fungi</taxon>
        <taxon>Dikarya</taxon>
        <taxon>Ascomycota</taxon>
        <taxon>Pezizomycotina</taxon>
        <taxon>Dothideomycetes</taxon>
        <taxon>Pleosporomycetidae</taxon>
        <taxon>Pleosporales</taxon>
        <taxon>Massarineae</taxon>
        <taxon>Didymosphaeriaceae</taxon>
        <taxon>Bimuria</taxon>
    </lineage>
</organism>
<name>A0A6A5V6H7_9PLEO</name>